<evidence type="ECO:0008006" key="4">
    <source>
        <dbReference type="Google" id="ProtNLM"/>
    </source>
</evidence>
<keyword evidence="1" id="KW-0472">Membrane</keyword>
<keyword evidence="3" id="KW-1185">Reference proteome</keyword>
<dbReference type="Proteomes" id="UP000289738">
    <property type="component" value="Chromosome A09"/>
</dbReference>
<protein>
    <recommendedName>
        <fullName evidence="4">Protein FAR1-RELATED SEQUENCE</fullName>
    </recommendedName>
</protein>
<reference evidence="2 3" key="1">
    <citation type="submission" date="2019-01" db="EMBL/GenBank/DDBJ databases">
        <title>Sequencing of cultivated peanut Arachis hypogaea provides insights into genome evolution and oil improvement.</title>
        <authorList>
            <person name="Chen X."/>
        </authorList>
    </citation>
    <scope>NUCLEOTIDE SEQUENCE [LARGE SCALE GENOMIC DNA]</scope>
    <source>
        <strain evidence="3">cv. Fuhuasheng</strain>
        <tissue evidence="2">Leaves</tissue>
    </source>
</reference>
<feature type="transmembrane region" description="Helical" evidence="1">
    <location>
        <begin position="215"/>
        <end position="234"/>
    </location>
</feature>
<comment type="caution">
    <text evidence="2">The sequence shown here is derived from an EMBL/GenBank/DDBJ whole genome shotgun (WGS) entry which is preliminary data.</text>
</comment>
<evidence type="ECO:0000313" key="3">
    <source>
        <dbReference type="Proteomes" id="UP000289738"/>
    </source>
</evidence>
<proteinExistence type="predicted"/>
<evidence type="ECO:0000313" key="2">
    <source>
        <dbReference type="EMBL" id="RYR38146.1"/>
    </source>
</evidence>
<name>A0A445BHJ2_ARAHY</name>
<organism evidence="2 3">
    <name type="scientific">Arachis hypogaea</name>
    <name type="common">Peanut</name>
    <dbReference type="NCBI Taxonomy" id="3818"/>
    <lineage>
        <taxon>Eukaryota</taxon>
        <taxon>Viridiplantae</taxon>
        <taxon>Streptophyta</taxon>
        <taxon>Embryophyta</taxon>
        <taxon>Tracheophyta</taxon>
        <taxon>Spermatophyta</taxon>
        <taxon>Magnoliopsida</taxon>
        <taxon>eudicotyledons</taxon>
        <taxon>Gunneridae</taxon>
        <taxon>Pentapetalae</taxon>
        <taxon>rosids</taxon>
        <taxon>fabids</taxon>
        <taxon>Fabales</taxon>
        <taxon>Fabaceae</taxon>
        <taxon>Papilionoideae</taxon>
        <taxon>50 kb inversion clade</taxon>
        <taxon>dalbergioids sensu lato</taxon>
        <taxon>Dalbergieae</taxon>
        <taxon>Pterocarpus clade</taxon>
        <taxon>Arachis</taxon>
    </lineage>
</organism>
<dbReference type="EMBL" id="SDMP01000009">
    <property type="protein sequence ID" value="RYR38146.1"/>
    <property type="molecule type" value="Genomic_DNA"/>
</dbReference>
<gene>
    <name evidence="2" type="ORF">Ahy_A09g043113</name>
</gene>
<keyword evidence="1" id="KW-1133">Transmembrane helix</keyword>
<evidence type="ECO:0000256" key="1">
    <source>
        <dbReference type="SAM" id="Phobius"/>
    </source>
</evidence>
<sequence length="352" mass="41156">MKNRKREPKSETRCACLARFVARFVAYTGRWHVALYVKSHNHDCLDTRKIAEANVSQMSNMKDAGISTPYICTMLANQEGGYENVNYTLRDIYNEIARRRRHVLVLKIVLKPLEKIASNFYTREIFFIIRPMLVRAVKMMVVQDVAFDLNSSWEVFVDNKMMKFNFSCLRMDSFRIPCEHIVCVLVFLNIIELLKSLVLTWWSKNAKTSTFDSSGVTWVSIILSQYGCLMDWCWQLSYVFSRRKERFHLIRDTIMSLIEDFKIEDEQEKHVSAEADGSDGIFSKNPQNCRSKCRPGEKINASCATSHGINRNPFEEGLDAYAEMIDQYFVCRDFGHLIFKKIMTNKILDRRF</sequence>
<keyword evidence="1" id="KW-0812">Transmembrane</keyword>
<dbReference type="PANTHER" id="PTHR47718">
    <property type="entry name" value="OS01G0519700 PROTEIN"/>
    <property type="match status" value="1"/>
</dbReference>
<accession>A0A445BHJ2</accession>
<dbReference type="AlphaFoldDB" id="A0A445BHJ2"/>
<feature type="transmembrane region" description="Helical" evidence="1">
    <location>
        <begin position="180"/>
        <end position="203"/>
    </location>
</feature>